<organism evidence="8 9">
    <name type="scientific">Nakamurella leprariae</name>
    <dbReference type="NCBI Taxonomy" id="2803911"/>
    <lineage>
        <taxon>Bacteria</taxon>
        <taxon>Bacillati</taxon>
        <taxon>Actinomycetota</taxon>
        <taxon>Actinomycetes</taxon>
        <taxon>Nakamurellales</taxon>
        <taxon>Nakamurellaceae</taxon>
        <taxon>Nakamurella</taxon>
    </lineage>
</organism>
<sequence>MSVAYRVVAVTEAVTWVGLLVGMFFKYIAETGDLGVTVFGPIHGAVFVLYLIVTLVAARALRWSLWTTLFALAASVPPLATLIFEVWAERTGRLDPARAAGTAVPAA</sequence>
<feature type="transmembrane region" description="Helical" evidence="6">
    <location>
        <begin position="34"/>
        <end position="58"/>
    </location>
</feature>
<evidence type="ECO:0000256" key="1">
    <source>
        <dbReference type="ARBA" id="ARBA00004651"/>
    </source>
</evidence>
<protein>
    <submittedName>
        <fullName evidence="8">DUF3817 domain-containing protein</fullName>
    </submittedName>
</protein>
<evidence type="ECO:0000256" key="3">
    <source>
        <dbReference type="ARBA" id="ARBA00022692"/>
    </source>
</evidence>
<dbReference type="Pfam" id="PF12823">
    <property type="entry name" value="DUF3817"/>
    <property type="match status" value="1"/>
</dbReference>
<dbReference type="AlphaFoldDB" id="A0A938Y9P3"/>
<evidence type="ECO:0000256" key="6">
    <source>
        <dbReference type="SAM" id="Phobius"/>
    </source>
</evidence>
<keyword evidence="9" id="KW-1185">Reference proteome</keyword>
<keyword evidence="5 6" id="KW-0472">Membrane</keyword>
<comment type="caution">
    <text evidence="8">The sequence shown here is derived from an EMBL/GenBank/DDBJ whole genome shotgun (WGS) entry which is preliminary data.</text>
</comment>
<evidence type="ECO:0000256" key="4">
    <source>
        <dbReference type="ARBA" id="ARBA00022989"/>
    </source>
</evidence>
<dbReference type="NCBIfam" id="TIGR03954">
    <property type="entry name" value="integ_memb_HG"/>
    <property type="match status" value="1"/>
</dbReference>
<dbReference type="PANTHER" id="PTHR40077">
    <property type="entry name" value="MEMBRANE PROTEIN-RELATED"/>
    <property type="match status" value="1"/>
</dbReference>
<name>A0A938Y9P3_9ACTN</name>
<keyword evidence="3 6" id="KW-0812">Transmembrane</keyword>
<evidence type="ECO:0000259" key="7">
    <source>
        <dbReference type="Pfam" id="PF12823"/>
    </source>
</evidence>
<evidence type="ECO:0000313" key="9">
    <source>
        <dbReference type="Proteomes" id="UP000663792"/>
    </source>
</evidence>
<feature type="transmembrane region" description="Helical" evidence="6">
    <location>
        <begin position="65"/>
        <end position="88"/>
    </location>
</feature>
<comment type="subcellular location">
    <subcellularLocation>
        <location evidence="1">Cell membrane</location>
        <topology evidence="1">Multi-pass membrane protein</topology>
    </subcellularLocation>
</comment>
<evidence type="ECO:0000256" key="5">
    <source>
        <dbReference type="ARBA" id="ARBA00023136"/>
    </source>
</evidence>
<keyword evidence="2" id="KW-1003">Cell membrane</keyword>
<proteinExistence type="predicted"/>
<evidence type="ECO:0000313" key="8">
    <source>
        <dbReference type="EMBL" id="MBM9468616.1"/>
    </source>
</evidence>
<reference evidence="8" key="1">
    <citation type="submission" date="2021-01" db="EMBL/GenBank/DDBJ databases">
        <title>YIM 132084 draft genome.</title>
        <authorList>
            <person name="An D."/>
        </authorList>
    </citation>
    <scope>NUCLEOTIDE SEQUENCE</scope>
    <source>
        <strain evidence="8">YIM 132084</strain>
    </source>
</reference>
<gene>
    <name evidence="8" type="ORF">JL106_15135</name>
</gene>
<evidence type="ECO:0000256" key="2">
    <source>
        <dbReference type="ARBA" id="ARBA00022475"/>
    </source>
</evidence>
<dbReference type="GO" id="GO:0005886">
    <property type="term" value="C:plasma membrane"/>
    <property type="evidence" value="ECO:0007669"/>
    <property type="project" value="UniProtKB-SubCell"/>
</dbReference>
<dbReference type="InterPro" id="IPR023845">
    <property type="entry name" value="DUF3817_TM"/>
</dbReference>
<accession>A0A938Y9P3</accession>
<keyword evidence="4 6" id="KW-1133">Transmembrane helix</keyword>
<dbReference type="EMBL" id="JAERWK010000020">
    <property type="protein sequence ID" value="MBM9468616.1"/>
    <property type="molecule type" value="Genomic_DNA"/>
</dbReference>
<dbReference type="PANTHER" id="PTHR40077:SF1">
    <property type="entry name" value="MEMBRANE PROTEIN"/>
    <property type="match status" value="1"/>
</dbReference>
<feature type="transmembrane region" description="Helical" evidence="6">
    <location>
        <begin position="7"/>
        <end position="28"/>
    </location>
</feature>
<dbReference type="Proteomes" id="UP000663792">
    <property type="component" value="Unassembled WGS sequence"/>
</dbReference>
<feature type="domain" description="DUF3817" evidence="7">
    <location>
        <begin position="4"/>
        <end position="90"/>
    </location>
</feature>